<sequence length="49" mass="5859">MPDGTSVDLTLLFGPFVLYFVLLVVYYVWEGRRERRMRERYESEGGRAQ</sequence>
<reference evidence="2 3" key="1">
    <citation type="submission" date="2022-06" db="EMBL/GenBank/DDBJ databases">
        <title>Halogeometricum sp. a new haloarchaeum isolate from saline soil.</title>
        <authorList>
            <person name="Strakova D."/>
            <person name="Galisteo C."/>
            <person name="Sanchez-Porro C."/>
            <person name="Ventosa A."/>
        </authorList>
    </citation>
    <scope>NUCLEOTIDE SEQUENCE [LARGE SCALE GENOMIC DNA]</scope>
    <source>
        <strain evidence="3">S3BR25-2</strain>
    </source>
</reference>
<protein>
    <recommendedName>
        <fullName evidence="4">CcmD family protein</fullName>
    </recommendedName>
</protein>
<evidence type="ECO:0000256" key="1">
    <source>
        <dbReference type="SAM" id="Phobius"/>
    </source>
</evidence>
<keyword evidence="1" id="KW-0472">Membrane</keyword>
<dbReference type="RefSeq" id="WP_310928110.1">
    <property type="nucleotide sequence ID" value="NZ_JAMQOQ010000002.1"/>
</dbReference>
<keyword evidence="1" id="KW-1133">Transmembrane helix</keyword>
<dbReference type="EMBL" id="JAMQOQ010000002">
    <property type="protein sequence ID" value="MDS0294270.1"/>
    <property type="molecule type" value="Genomic_DNA"/>
</dbReference>
<evidence type="ECO:0000313" key="2">
    <source>
        <dbReference type="EMBL" id="MDS0294270.1"/>
    </source>
</evidence>
<evidence type="ECO:0000313" key="3">
    <source>
        <dbReference type="Proteomes" id="UP001254813"/>
    </source>
</evidence>
<dbReference type="Proteomes" id="UP001254813">
    <property type="component" value="Unassembled WGS sequence"/>
</dbReference>
<comment type="caution">
    <text evidence="2">The sequence shown here is derived from an EMBL/GenBank/DDBJ whole genome shotgun (WGS) entry which is preliminary data.</text>
</comment>
<keyword evidence="1" id="KW-0812">Transmembrane</keyword>
<accession>A0ABU2G0G0</accession>
<feature type="transmembrane region" description="Helical" evidence="1">
    <location>
        <begin position="12"/>
        <end position="29"/>
    </location>
</feature>
<name>A0ABU2G0G0_9EURY</name>
<proteinExistence type="predicted"/>
<gene>
    <name evidence="2" type="ORF">NDI79_08810</name>
</gene>
<evidence type="ECO:0008006" key="4">
    <source>
        <dbReference type="Google" id="ProtNLM"/>
    </source>
</evidence>
<keyword evidence="3" id="KW-1185">Reference proteome</keyword>
<organism evidence="2 3">
    <name type="scientific">Halogeometricum luteum</name>
    <dbReference type="NCBI Taxonomy" id="2950537"/>
    <lineage>
        <taxon>Archaea</taxon>
        <taxon>Methanobacteriati</taxon>
        <taxon>Methanobacteriota</taxon>
        <taxon>Stenosarchaea group</taxon>
        <taxon>Halobacteria</taxon>
        <taxon>Halobacteriales</taxon>
        <taxon>Haloferacaceae</taxon>
        <taxon>Halogeometricum</taxon>
    </lineage>
</organism>